<comment type="caution">
    <text evidence="5">The sequence shown here is derived from an EMBL/GenBank/DDBJ whole genome shotgun (WGS) entry which is preliminary data.</text>
</comment>
<evidence type="ECO:0000313" key="5">
    <source>
        <dbReference type="EMBL" id="PXY36660.1"/>
    </source>
</evidence>
<protein>
    <recommendedName>
        <fullName evidence="4">ABC transporter domain-containing protein</fullName>
    </recommendedName>
</protein>
<dbReference type="GO" id="GO:0005524">
    <property type="term" value="F:ATP binding"/>
    <property type="evidence" value="ECO:0007669"/>
    <property type="project" value="UniProtKB-KW"/>
</dbReference>
<dbReference type="InterPro" id="IPR003439">
    <property type="entry name" value="ABC_transporter-like_ATP-bd"/>
</dbReference>
<dbReference type="PROSITE" id="PS50893">
    <property type="entry name" value="ABC_TRANSPORTER_2"/>
    <property type="match status" value="1"/>
</dbReference>
<dbReference type="CDD" id="cd03293">
    <property type="entry name" value="ABC_NrtD_SsuB_transporters"/>
    <property type="match status" value="1"/>
</dbReference>
<dbReference type="Proteomes" id="UP000247892">
    <property type="component" value="Unassembled WGS sequence"/>
</dbReference>
<reference evidence="5 6" key="1">
    <citation type="submission" date="2016-07" db="EMBL/GenBank/DDBJ databases">
        <title>Draft genome sequence of Prauserella sp. YIM 121212, isolated from alkaline soil.</title>
        <authorList>
            <person name="Ruckert C."/>
            <person name="Albersmeier A."/>
            <person name="Jiang C.-L."/>
            <person name="Jiang Y."/>
            <person name="Kalinowski J."/>
            <person name="Schneider O."/>
            <person name="Winkler A."/>
            <person name="Zotchev S.B."/>
        </authorList>
    </citation>
    <scope>NUCLEOTIDE SEQUENCE [LARGE SCALE GENOMIC DNA]</scope>
    <source>
        <strain evidence="5 6">YIM 121212</strain>
    </source>
</reference>
<evidence type="ECO:0000313" key="6">
    <source>
        <dbReference type="Proteomes" id="UP000247892"/>
    </source>
</evidence>
<dbReference type="AlphaFoldDB" id="A0A318LSS3"/>
<evidence type="ECO:0000256" key="2">
    <source>
        <dbReference type="ARBA" id="ARBA00022741"/>
    </source>
</evidence>
<dbReference type="InterPro" id="IPR050166">
    <property type="entry name" value="ABC_transporter_ATP-bind"/>
</dbReference>
<dbReference type="SUPFAM" id="SSF52540">
    <property type="entry name" value="P-loop containing nucleoside triphosphate hydrolases"/>
    <property type="match status" value="1"/>
</dbReference>
<dbReference type="InterPro" id="IPR017871">
    <property type="entry name" value="ABC_transporter-like_CS"/>
</dbReference>
<organism evidence="5 6">
    <name type="scientific">Prauserella flavalba</name>
    <dbReference type="NCBI Taxonomy" id="1477506"/>
    <lineage>
        <taxon>Bacteria</taxon>
        <taxon>Bacillati</taxon>
        <taxon>Actinomycetota</taxon>
        <taxon>Actinomycetes</taxon>
        <taxon>Pseudonocardiales</taxon>
        <taxon>Pseudonocardiaceae</taxon>
        <taxon>Prauserella</taxon>
    </lineage>
</organism>
<dbReference type="GO" id="GO:0016887">
    <property type="term" value="F:ATP hydrolysis activity"/>
    <property type="evidence" value="ECO:0007669"/>
    <property type="project" value="InterPro"/>
</dbReference>
<dbReference type="Pfam" id="PF00005">
    <property type="entry name" value="ABC_tran"/>
    <property type="match status" value="1"/>
</dbReference>
<proteinExistence type="predicted"/>
<dbReference type="InterPro" id="IPR027417">
    <property type="entry name" value="P-loop_NTPase"/>
</dbReference>
<sequence>MRVAGIVLDGIDVEFAKPGAKTTVRVLDDINLEVAGEEFVCLLGPSGCGKSTALNLIAGFVPPTRGQAAVDGRPVTGPGPDRGVVFQDANIFPWMTVAKNVAFGPSVQGRLSGRELDERVSHYLDRVGLAGFGDHLPHELSGGMRQRVGLARVLVNDPPVLLMDEPFGALDAQTRITMQELLLELWDRDRKTVLFVTHDIDEALLLGDRVAVMSARPGRIKTVLDVPLPRPRSYDAMADPAFVELKNRLFHELRDEERHVHTGEGE</sequence>
<dbReference type="InterPro" id="IPR003593">
    <property type="entry name" value="AAA+_ATPase"/>
</dbReference>
<gene>
    <name evidence="5" type="ORF">BA062_14950</name>
</gene>
<name>A0A318LSS3_9PSEU</name>
<dbReference type="Gene3D" id="3.40.50.300">
    <property type="entry name" value="P-loop containing nucleotide triphosphate hydrolases"/>
    <property type="match status" value="1"/>
</dbReference>
<accession>A0A318LSS3</accession>
<keyword evidence="2" id="KW-0547">Nucleotide-binding</keyword>
<dbReference type="PANTHER" id="PTHR42788">
    <property type="entry name" value="TAURINE IMPORT ATP-BINDING PROTEIN-RELATED"/>
    <property type="match status" value="1"/>
</dbReference>
<evidence type="ECO:0000259" key="4">
    <source>
        <dbReference type="PROSITE" id="PS50893"/>
    </source>
</evidence>
<dbReference type="OrthoDB" id="4533303at2"/>
<feature type="domain" description="ABC transporter" evidence="4">
    <location>
        <begin position="8"/>
        <end position="240"/>
    </location>
</feature>
<keyword evidence="6" id="KW-1185">Reference proteome</keyword>
<keyword evidence="1" id="KW-0813">Transport</keyword>
<dbReference type="EMBL" id="MASU01000005">
    <property type="protein sequence ID" value="PXY36660.1"/>
    <property type="molecule type" value="Genomic_DNA"/>
</dbReference>
<evidence type="ECO:0000256" key="1">
    <source>
        <dbReference type="ARBA" id="ARBA00022448"/>
    </source>
</evidence>
<evidence type="ECO:0000256" key="3">
    <source>
        <dbReference type="ARBA" id="ARBA00022840"/>
    </source>
</evidence>
<dbReference type="SMART" id="SM00382">
    <property type="entry name" value="AAA"/>
    <property type="match status" value="1"/>
</dbReference>
<dbReference type="PROSITE" id="PS00211">
    <property type="entry name" value="ABC_TRANSPORTER_1"/>
    <property type="match status" value="1"/>
</dbReference>
<keyword evidence="3" id="KW-0067">ATP-binding</keyword>
<dbReference type="PANTHER" id="PTHR42788:SF13">
    <property type="entry name" value="ALIPHATIC SULFONATES IMPORT ATP-BINDING PROTEIN SSUB"/>
    <property type="match status" value="1"/>
</dbReference>